<feature type="region of interest" description="Disordered" evidence="1">
    <location>
        <begin position="40"/>
        <end position="69"/>
    </location>
</feature>
<name>A0A9X0WLW1_9GAMM</name>
<comment type="caution">
    <text evidence="2">The sequence shown here is derived from an EMBL/GenBank/DDBJ whole genome shotgun (WGS) entry which is preliminary data.</text>
</comment>
<evidence type="ECO:0000256" key="1">
    <source>
        <dbReference type="SAM" id="MobiDB-lite"/>
    </source>
</evidence>
<dbReference type="EMBL" id="NRSD01000037">
    <property type="protein sequence ID" value="MBK1646810.1"/>
    <property type="molecule type" value="Genomic_DNA"/>
</dbReference>
<organism evidence="2 3">
    <name type="scientific">Thiocapsa imhoffii</name>
    <dbReference type="NCBI Taxonomy" id="382777"/>
    <lineage>
        <taxon>Bacteria</taxon>
        <taxon>Pseudomonadati</taxon>
        <taxon>Pseudomonadota</taxon>
        <taxon>Gammaproteobacteria</taxon>
        <taxon>Chromatiales</taxon>
        <taxon>Chromatiaceae</taxon>
        <taxon>Thiocapsa</taxon>
    </lineage>
</organism>
<gene>
    <name evidence="2" type="ORF">CKO25_19640</name>
</gene>
<dbReference type="AlphaFoldDB" id="A0A9X0WLW1"/>
<protein>
    <submittedName>
        <fullName evidence="2">Uncharacterized protein</fullName>
    </submittedName>
</protein>
<evidence type="ECO:0000313" key="3">
    <source>
        <dbReference type="Proteomes" id="UP001138802"/>
    </source>
</evidence>
<reference evidence="2 3" key="1">
    <citation type="journal article" date="2020" name="Microorganisms">
        <title>Osmotic Adaptation and Compatible Solute Biosynthesis of Phototrophic Bacteria as Revealed from Genome Analyses.</title>
        <authorList>
            <person name="Imhoff J.F."/>
            <person name="Rahn T."/>
            <person name="Kunzel S."/>
            <person name="Keller A."/>
            <person name="Neulinger S.C."/>
        </authorList>
    </citation>
    <scope>NUCLEOTIDE SEQUENCE [LARGE SCALE GENOMIC DNA]</scope>
    <source>
        <strain evidence="2 3">DSM 21303</strain>
    </source>
</reference>
<sequence length="69" mass="7340">MRPTALSTYGVVDALRLSTLQNLWEPRRVDKARARGLAIGKRSAAPHPPGAGQVRPTALPANGVVDALR</sequence>
<dbReference type="Proteomes" id="UP001138802">
    <property type="component" value="Unassembled WGS sequence"/>
</dbReference>
<keyword evidence="3" id="KW-1185">Reference proteome</keyword>
<accession>A0A9X0WLW1</accession>
<proteinExistence type="predicted"/>
<evidence type="ECO:0000313" key="2">
    <source>
        <dbReference type="EMBL" id="MBK1646810.1"/>
    </source>
</evidence>